<comment type="similarity">
    <text evidence="1 3">Belongs to the short-chain dehydrogenases/reductases (SDR) family.</text>
</comment>
<evidence type="ECO:0000313" key="6">
    <source>
        <dbReference type="Proteomes" id="UP001235966"/>
    </source>
</evidence>
<accession>A0ABT9ND62</accession>
<dbReference type="InterPro" id="IPR020904">
    <property type="entry name" value="Sc_DH/Rdtase_CS"/>
</dbReference>
<dbReference type="PRINTS" id="PR00080">
    <property type="entry name" value="SDRFAMILY"/>
</dbReference>
<gene>
    <name evidence="5" type="ORF">J2S49_001735</name>
</gene>
<dbReference type="PRINTS" id="PR00081">
    <property type="entry name" value="GDHRDH"/>
</dbReference>
<dbReference type="InterPro" id="IPR036291">
    <property type="entry name" value="NAD(P)-bd_dom_sf"/>
</dbReference>
<evidence type="ECO:0000256" key="1">
    <source>
        <dbReference type="ARBA" id="ARBA00006484"/>
    </source>
</evidence>
<dbReference type="PANTHER" id="PTHR24322">
    <property type="entry name" value="PKSB"/>
    <property type="match status" value="1"/>
</dbReference>
<evidence type="ECO:0000313" key="5">
    <source>
        <dbReference type="EMBL" id="MDP9801659.1"/>
    </source>
</evidence>
<evidence type="ECO:0000259" key="4">
    <source>
        <dbReference type="SMART" id="SM00822"/>
    </source>
</evidence>
<organism evidence="5 6">
    <name type="scientific">Arcanobacterium wilhelmae</name>
    <dbReference type="NCBI Taxonomy" id="1803177"/>
    <lineage>
        <taxon>Bacteria</taxon>
        <taxon>Bacillati</taxon>
        <taxon>Actinomycetota</taxon>
        <taxon>Actinomycetes</taxon>
        <taxon>Actinomycetales</taxon>
        <taxon>Actinomycetaceae</taxon>
        <taxon>Arcanobacterium</taxon>
    </lineage>
</organism>
<comment type="caution">
    <text evidence="5">The sequence shown here is derived from an EMBL/GenBank/DDBJ whole genome shotgun (WGS) entry which is preliminary data.</text>
</comment>
<sequence length="277" mass="29511">MAGKRVPIRGARVLITGAASGIGRLMAKGAAERGAREVFLWDLNGEAAQALAREIGTNFAGLPSATRASASAIDVTDSAAVTALAKEIGHVDIVINNAGVVTGKPLLEASEAQIRRTFDVNVLAQYWVTRAFLPAMLERDRGAIVNIASAAGLVGVAKQTDYSASKFASFGFTESLRAELSKADSHVHTLVVAPYYIDTGMFDGVRTKFPALLPILKEADVARKILDALESGKHQLVMPPFVKLLPAMRLLPPRAFDAVCNFFGVNTTMDNFVGRKS</sequence>
<dbReference type="EC" id="1.1.1.105" evidence="5"/>
<dbReference type="InterPro" id="IPR002347">
    <property type="entry name" value="SDR_fam"/>
</dbReference>
<dbReference type="RefSeq" id="WP_278059889.1">
    <property type="nucleotide sequence ID" value="NZ_CP121247.1"/>
</dbReference>
<name>A0ABT9ND62_9ACTO</name>
<dbReference type="PANTHER" id="PTHR24322:SF736">
    <property type="entry name" value="RETINOL DEHYDROGENASE 10"/>
    <property type="match status" value="1"/>
</dbReference>
<dbReference type="Proteomes" id="UP001235966">
    <property type="component" value="Unassembled WGS sequence"/>
</dbReference>
<dbReference type="Gene3D" id="3.40.50.720">
    <property type="entry name" value="NAD(P)-binding Rossmann-like Domain"/>
    <property type="match status" value="1"/>
</dbReference>
<dbReference type="SMART" id="SM00822">
    <property type="entry name" value="PKS_KR"/>
    <property type="match status" value="1"/>
</dbReference>
<evidence type="ECO:0000256" key="2">
    <source>
        <dbReference type="ARBA" id="ARBA00023002"/>
    </source>
</evidence>
<dbReference type="GO" id="GO:0004745">
    <property type="term" value="F:all-trans-retinol dehydrogenase (NAD+) activity"/>
    <property type="evidence" value="ECO:0007669"/>
    <property type="project" value="UniProtKB-EC"/>
</dbReference>
<feature type="domain" description="Ketoreductase" evidence="4">
    <location>
        <begin position="11"/>
        <end position="205"/>
    </location>
</feature>
<proteinExistence type="inferred from homology"/>
<dbReference type="InterPro" id="IPR057326">
    <property type="entry name" value="KR_dom"/>
</dbReference>
<keyword evidence="6" id="KW-1185">Reference proteome</keyword>
<protein>
    <submittedName>
        <fullName evidence="5">All-trans-retinol dehydrogenase (NAD+)</fullName>
        <ecNumber evidence="5">1.1.1.105</ecNumber>
    </submittedName>
</protein>
<dbReference type="CDD" id="cd05339">
    <property type="entry name" value="17beta-HSDXI-like_SDR_c"/>
    <property type="match status" value="1"/>
</dbReference>
<dbReference type="PROSITE" id="PS00061">
    <property type="entry name" value="ADH_SHORT"/>
    <property type="match status" value="1"/>
</dbReference>
<reference evidence="5 6" key="1">
    <citation type="submission" date="2023-07" db="EMBL/GenBank/DDBJ databases">
        <title>Sequencing the genomes of 1000 actinobacteria strains.</title>
        <authorList>
            <person name="Klenk H.-P."/>
        </authorList>
    </citation>
    <scope>NUCLEOTIDE SEQUENCE [LARGE SCALE GENOMIC DNA]</scope>
    <source>
        <strain evidence="5 6">DSM 102162</strain>
    </source>
</reference>
<dbReference type="SUPFAM" id="SSF51735">
    <property type="entry name" value="NAD(P)-binding Rossmann-fold domains"/>
    <property type="match status" value="1"/>
</dbReference>
<evidence type="ECO:0000256" key="3">
    <source>
        <dbReference type="RuleBase" id="RU000363"/>
    </source>
</evidence>
<dbReference type="EMBL" id="JAUSQW010000001">
    <property type="protein sequence ID" value="MDP9801659.1"/>
    <property type="molecule type" value="Genomic_DNA"/>
</dbReference>
<keyword evidence="2 5" id="KW-0560">Oxidoreductase</keyword>
<dbReference type="Pfam" id="PF00106">
    <property type="entry name" value="adh_short"/>
    <property type="match status" value="1"/>
</dbReference>